<evidence type="ECO:0000256" key="8">
    <source>
        <dbReference type="ARBA" id="ARBA00023053"/>
    </source>
</evidence>
<name>A0A3D9Z0A3_9HYPH</name>
<comment type="caution">
    <text evidence="14">The sequence shown here is derived from an EMBL/GenBank/DDBJ whole genome shotgun (WGS) entry which is preliminary data.</text>
</comment>
<evidence type="ECO:0000256" key="6">
    <source>
        <dbReference type="ARBA" id="ARBA00022847"/>
    </source>
</evidence>
<keyword evidence="4" id="KW-1003">Cell membrane</keyword>
<accession>A0A3D9Z0A3</accession>
<feature type="transmembrane region" description="Helical" evidence="13">
    <location>
        <begin position="180"/>
        <end position="205"/>
    </location>
</feature>
<evidence type="ECO:0000313" key="14">
    <source>
        <dbReference type="EMBL" id="REF84619.1"/>
    </source>
</evidence>
<keyword evidence="5 13" id="KW-0812">Transmembrane</keyword>
<feature type="transmembrane region" description="Helical" evidence="13">
    <location>
        <begin position="46"/>
        <end position="64"/>
    </location>
</feature>
<evidence type="ECO:0000256" key="10">
    <source>
        <dbReference type="ARBA" id="ARBA00023136"/>
    </source>
</evidence>
<feature type="transmembrane region" description="Helical" evidence="13">
    <location>
        <begin position="20"/>
        <end position="40"/>
    </location>
</feature>
<dbReference type="PANTHER" id="PTHR48086">
    <property type="entry name" value="SODIUM/PROLINE SYMPORTER-RELATED"/>
    <property type="match status" value="1"/>
</dbReference>
<evidence type="ECO:0000256" key="3">
    <source>
        <dbReference type="ARBA" id="ARBA00022448"/>
    </source>
</evidence>
<dbReference type="InterPro" id="IPR038377">
    <property type="entry name" value="Na/Glc_symporter_sf"/>
</dbReference>
<comment type="similarity">
    <text evidence="2">Belongs to the sodium:solute symporter (SSF) (TC 2.A.21) family.</text>
</comment>
<feature type="transmembrane region" description="Helical" evidence="13">
    <location>
        <begin position="524"/>
        <end position="547"/>
    </location>
</feature>
<keyword evidence="6" id="KW-0769">Symport</keyword>
<feature type="transmembrane region" description="Helical" evidence="13">
    <location>
        <begin position="153"/>
        <end position="174"/>
    </location>
</feature>
<dbReference type="InterPro" id="IPR050277">
    <property type="entry name" value="Sodium:Solute_Symporter"/>
</dbReference>
<keyword evidence="15" id="KW-1185">Reference proteome</keyword>
<dbReference type="InterPro" id="IPR001734">
    <property type="entry name" value="Na/solute_symporter"/>
</dbReference>
<feature type="transmembrane region" description="Helical" evidence="13">
    <location>
        <begin position="84"/>
        <end position="102"/>
    </location>
</feature>
<dbReference type="GO" id="GO:0015293">
    <property type="term" value="F:symporter activity"/>
    <property type="evidence" value="ECO:0007669"/>
    <property type="project" value="UniProtKB-KW"/>
</dbReference>
<evidence type="ECO:0000256" key="11">
    <source>
        <dbReference type="ARBA" id="ARBA00023201"/>
    </source>
</evidence>
<reference evidence="14 15" key="1">
    <citation type="submission" date="2018-08" db="EMBL/GenBank/DDBJ databases">
        <title>Genomic Encyclopedia of Type Strains, Phase IV (KMG-IV): sequencing the most valuable type-strain genomes for metagenomic binning, comparative biology and taxonomic classification.</title>
        <authorList>
            <person name="Goeker M."/>
        </authorList>
    </citation>
    <scope>NUCLEOTIDE SEQUENCE [LARGE SCALE GENOMIC DNA]</scope>
    <source>
        <strain evidence="14 15">BW863</strain>
    </source>
</reference>
<keyword evidence="8" id="KW-0915">Sodium</keyword>
<dbReference type="Proteomes" id="UP000256900">
    <property type="component" value="Unassembled WGS sequence"/>
</dbReference>
<evidence type="ECO:0000256" key="5">
    <source>
        <dbReference type="ARBA" id="ARBA00022692"/>
    </source>
</evidence>
<evidence type="ECO:0000256" key="7">
    <source>
        <dbReference type="ARBA" id="ARBA00022989"/>
    </source>
</evidence>
<keyword evidence="10 13" id="KW-0472">Membrane</keyword>
<protein>
    <submittedName>
        <fullName evidence="14">Na+(H+)/acetate symporter ActP</fullName>
    </submittedName>
</protein>
<dbReference type="PROSITE" id="PS50283">
    <property type="entry name" value="NA_SOLUT_SYMP_3"/>
    <property type="match status" value="1"/>
</dbReference>
<dbReference type="Gene3D" id="1.20.1730.10">
    <property type="entry name" value="Sodium/glucose cotransporter"/>
    <property type="match status" value="1"/>
</dbReference>
<feature type="transmembrane region" description="Helical" evidence="13">
    <location>
        <begin position="292"/>
        <end position="314"/>
    </location>
</feature>
<keyword evidence="9" id="KW-0406">Ion transport</keyword>
<sequence>MTQKDGSDAYSARASIDAGFSFALAAFAIGLGLLGVLARVGLPGAMLHFCVWAIIFAGLAVIAVRLRTMRPGEFYAGGRNLPPVYAALAYAGLAAGLFLAFLPPLLPGVGFTSLAAGFAGGLTCALCVTGPYLRRSAAFSIADLVGTRFPHPLVRCAIAVIAAGCAVFVALAGFDIALRAFIATTGIGHSLGIAIVGVLLVLLIVPGGLSGVIWLAAGAMIVSLTALGLPAALNIFHESPLWLSGTARFAEISGASAAPAFSPTITLALALGLAVLTPLFGPSVASGGRIPALRAGPLAVFFLGALALLSVLTLTRATHALDSALVGQEPAKLPAQLLVASRAQDISLCGIASDDVRAIASACAGQPGFARTLRPQDIGTSAAYLLENLPNLTHLGAVLAGLASVFAMTLGIAVAAAGIQSFTTSLGHDIYHPDRRRFGPVSRRLAVARALTILLIVLCAAFLEHRHADPRNLILLATIFSASLVAPVLALTLIKRVTAFDAAAALAVAIALMAHFFFTHRQGWPVVALAGNAIFAALDAAFAGFFASLLHGRAVAPAGPALPPPGQLVGPD</sequence>
<dbReference type="EMBL" id="QUMO01000004">
    <property type="protein sequence ID" value="REF84619.1"/>
    <property type="molecule type" value="Genomic_DNA"/>
</dbReference>
<keyword evidence="11" id="KW-0739">Sodium transport</keyword>
<dbReference type="GO" id="GO:0006814">
    <property type="term" value="P:sodium ion transport"/>
    <property type="evidence" value="ECO:0007669"/>
    <property type="project" value="UniProtKB-KW"/>
</dbReference>
<feature type="transmembrane region" description="Helical" evidence="13">
    <location>
        <begin position="395"/>
        <end position="419"/>
    </location>
</feature>
<organism evidence="14 15">
    <name type="scientific">Methylovirgula ligni</name>
    <dbReference type="NCBI Taxonomy" id="569860"/>
    <lineage>
        <taxon>Bacteria</taxon>
        <taxon>Pseudomonadati</taxon>
        <taxon>Pseudomonadota</taxon>
        <taxon>Alphaproteobacteria</taxon>
        <taxon>Hyphomicrobiales</taxon>
        <taxon>Beijerinckiaceae</taxon>
        <taxon>Methylovirgula</taxon>
    </lineage>
</organism>
<dbReference type="PANTHER" id="PTHR48086:SF3">
    <property type="entry name" value="SODIUM_PROLINE SYMPORTER"/>
    <property type="match status" value="1"/>
</dbReference>
<dbReference type="GO" id="GO:0005886">
    <property type="term" value="C:plasma membrane"/>
    <property type="evidence" value="ECO:0007669"/>
    <property type="project" value="UniProtKB-SubCell"/>
</dbReference>
<comment type="catalytic activity">
    <reaction evidence="12">
        <text>L-proline(in) + Na(+)(in) = L-proline(out) + Na(+)(out)</text>
        <dbReference type="Rhea" id="RHEA:28967"/>
        <dbReference type="ChEBI" id="CHEBI:29101"/>
        <dbReference type="ChEBI" id="CHEBI:60039"/>
    </reaction>
</comment>
<dbReference type="OrthoDB" id="9764416at2"/>
<feature type="transmembrane region" description="Helical" evidence="13">
    <location>
        <begin position="114"/>
        <end position="133"/>
    </location>
</feature>
<feature type="transmembrane region" description="Helical" evidence="13">
    <location>
        <begin position="445"/>
        <end position="463"/>
    </location>
</feature>
<evidence type="ECO:0000256" key="13">
    <source>
        <dbReference type="SAM" id="Phobius"/>
    </source>
</evidence>
<dbReference type="RefSeq" id="WP_115837248.1">
    <property type="nucleotide sequence ID" value="NZ_CP025086.1"/>
</dbReference>
<dbReference type="AlphaFoldDB" id="A0A3D9Z0A3"/>
<evidence type="ECO:0000256" key="12">
    <source>
        <dbReference type="ARBA" id="ARBA00033708"/>
    </source>
</evidence>
<feature type="transmembrane region" description="Helical" evidence="13">
    <location>
        <begin position="212"/>
        <end position="236"/>
    </location>
</feature>
<evidence type="ECO:0000256" key="4">
    <source>
        <dbReference type="ARBA" id="ARBA00022475"/>
    </source>
</evidence>
<keyword evidence="7 13" id="KW-1133">Transmembrane helix</keyword>
<evidence type="ECO:0000256" key="1">
    <source>
        <dbReference type="ARBA" id="ARBA00004651"/>
    </source>
</evidence>
<keyword evidence="3" id="KW-0813">Transport</keyword>
<feature type="transmembrane region" description="Helical" evidence="13">
    <location>
        <begin position="475"/>
        <end position="494"/>
    </location>
</feature>
<comment type="subcellular location">
    <subcellularLocation>
        <location evidence="1">Cell membrane</location>
        <topology evidence="1">Multi-pass membrane protein</topology>
    </subcellularLocation>
</comment>
<feature type="transmembrane region" description="Helical" evidence="13">
    <location>
        <begin position="256"/>
        <end position="280"/>
    </location>
</feature>
<proteinExistence type="inferred from homology"/>
<evidence type="ECO:0000256" key="2">
    <source>
        <dbReference type="ARBA" id="ARBA00006434"/>
    </source>
</evidence>
<gene>
    <name evidence="14" type="ORF">DES32_2729</name>
</gene>
<feature type="transmembrane region" description="Helical" evidence="13">
    <location>
        <begin position="499"/>
        <end position="518"/>
    </location>
</feature>
<evidence type="ECO:0000256" key="9">
    <source>
        <dbReference type="ARBA" id="ARBA00023065"/>
    </source>
</evidence>
<evidence type="ECO:0000313" key="15">
    <source>
        <dbReference type="Proteomes" id="UP000256900"/>
    </source>
</evidence>